<name>A0A944HDR1_DENI1</name>
<dbReference type="EC" id="3.8.1.2" evidence="3"/>
<dbReference type="InterPro" id="IPR036412">
    <property type="entry name" value="HAD-like_sf"/>
</dbReference>
<evidence type="ECO:0000256" key="1">
    <source>
        <dbReference type="ARBA" id="ARBA00008106"/>
    </source>
</evidence>
<dbReference type="Gene3D" id="1.10.150.240">
    <property type="entry name" value="Putative phosphatase, domain 2"/>
    <property type="match status" value="1"/>
</dbReference>
<accession>A0A944HDR1</accession>
<dbReference type="CDD" id="cd02588">
    <property type="entry name" value="HAD_L2-DEX"/>
    <property type="match status" value="1"/>
</dbReference>
<keyword evidence="5" id="KW-1185">Reference proteome</keyword>
<dbReference type="SFLD" id="SFLDF00045">
    <property type="entry name" value="2-haloacid_dehalogenase"/>
    <property type="match status" value="1"/>
</dbReference>
<evidence type="ECO:0000313" key="4">
    <source>
        <dbReference type="EMBL" id="MBT0963997.1"/>
    </source>
</evidence>
<dbReference type="SFLD" id="SFLDG01129">
    <property type="entry name" value="C1.5:_HAD__Beta-PGM__Phosphata"/>
    <property type="match status" value="1"/>
</dbReference>
<dbReference type="Gene3D" id="3.40.50.1000">
    <property type="entry name" value="HAD superfamily/HAD-like"/>
    <property type="match status" value="1"/>
</dbReference>
<dbReference type="NCBIfam" id="TIGR01428">
    <property type="entry name" value="HAD_type_II"/>
    <property type="match status" value="1"/>
</dbReference>
<protein>
    <recommendedName>
        <fullName evidence="3">(S)-2-haloacid dehalogenase</fullName>
        <ecNumber evidence="3">3.8.1.2</ecNumber>
    </recommendedName>
    <alternativeName>
        <fullName evidence="3">2-haloalkanoic acid dehalogenase</fullName>
    </alternativeName>
    <alternativeName>
        <fullName evidence="3">Halocarboxylic acid halidohydrolase</fullName>
    </alternativeName>
    <alternativeName>
        <fullName evidence="3">L-2-haloacid dehalogenase</fullName>
    </alternativeName>
</protein>
<proteinExistence type="inferred from homology"/>
<dbReference type="InterPro" id="IPR023214">
    <property type="entry name" value="HAD_sf"/>
</dbReference>
<dbReference type="SFLD" id="SFLDS00003">
    <property type="entry name" value="Haloacid_Dehalogenase"/>
    <property type="match status" value="1"/>
</dbReference>
<dbReference type="AlphaFoldDB" id="A0A944HDR1"/>
<evidence type="ECO:0000256" key="2">
    <source>
        <dbReference type="ARBA" id="ARBA00022801"/>
    </source>
</evidence>
<sequence length="230" mass="25109">MPQSPIRAIAFDAFGTLFDVFSVTALAERLFPGQGDAVSRLWRLKQIEYSFLRTLSKRYEPFDAVTESALHFALSALGVSAGQAQIDLLMAQYDRLTPFPENLAVLQALKADGVPMAILSNGTPRMLEVCTRHAGMSGVFDHLLSVDTVGQYKTTEAAYQLAPDAFGVPAREILFVSSNGWDAAGAGWFGFTTFWINRSAQPPEALGVAPAATGTQLTDVLDFVRRHRQH</sequence>
<comment type="caution">
    <text evidence="4">The sequence shown here is derived from an EMBL/GenBank/DDBJ whole genome shotgun (WGS) entry which is preliminary data.</text>
</comment>
<dbReference type="PANTHER" id="PTHR43316">
    <property type="entry name" value="HYDROLASE, HALOACID DELAHOGENASE-RELATED"/>
    <property type="match status" value="1"/>
</dbReference>
<dbReference type="EMBL" id="JAEKFT010000046">
    <property type="protein sequence ID" value="MBT0963997.1"/>
    <property type="molecule type" value="Genomic_DNA"/>
</dbReference>
<dbReference type="InterPro" id="IPR051540">
    <property type="entry name" value="S-2-haloacid_dehalogenase"/>
</dbReference>
<dbReference type="SFLD" id="SFLDG01135">
    <property type="entry name" value="C1.5.6:_HAD__Beta-PGM__Phospha"/>
    <property type="match status" value="1"/>
</dbReference>
<organism evidence="4 5">
    <name type="scientific">Denitromonas iodatirespirans</name>
    <dbReference type="NCBI Taxonomy" id="2795389"/>
    <lineage>
        <taxon>Bacteria</taxon>
        <taxon>Pseudomonadati</taxon>
        <taxon>Pseudomonadota</taxon>
        <taxon>Betaproteobacteria</taxon>
        <taxon>Rhodocyclales</taxon>
        <taxon>Zoogloeaceae</taxon>
        <taxon>Denitromonas</taxon>
    </lineage>
</organism>
<dbReference type="SUPFAM" id="SSF56784">
    <property type="entry name" value="HAD-like"/>
    <property type="match status" value="1"/>
</dbReference>
<dbReference type="PRINTS" id="PR00413">
    <property type="entry name" value="HADHALOGNASE"/>
</dbReference>
<dbReference type="RefSeq" id="WP_214363921.1">
    <property type="nucleotide sequence ID" value="NZ_JAEKFT010000046.1"/>
</dbReference>
<dbReference type="NCBIfam" id="TIGR01493">
    <property type="entry name" value="HAD-SF-IA-v2"/>
    <property type="match status" value="1"/>
</dbReference>
<dbReference type="InterPro" id="IPR006328">
    <property type="entry name" value="2-HAD"/>
</dbReference>
<dbReference type="Proteomes" id="UP000694660">
    <property type="component" value="Unassembled WGS sequence"/>
</dbReference>
<evidence type="ECO:0000313" key="5">
    <source>
        <dbReference type="Proteomes" id="UP000694660"/>
    </source>
</evidence>
<comment type="similarity">
    <text evidence="1 3">Belongs to the HAD-like hydrolase superfamily. S-2-haloalkanoic acid dehalogenase family.</text>
</comment>
<reference evidence="5" key="1">
    <citation type="journal article" date="2022" name="ISME J.">
        <title>Genetic and phylogenetic analysis of dissimilatory iodate-reducing bacteria identifies potential niches across the world's oceans.</title>
        <authorList>
            <person name="Reyes-Umana V."/>
            <person name="Henning Z."/>
            <person name="Lee K."/>
            <person name="Barnum T.P."/>
            <person name="Coates J.D."/>
        </authorList>
    </citation>
    <scope>NUCLEOTIDE SEQUENCE [LARGE SCALE GENOMIC DNA]</scope>
    <source>
        <strain evidence="5">IR12</strain>
    </source>
</reference>
<dbReference type="GO" id="GO:0018784">
    <property type="term" value="F:(S)-2-haloacid dehalogenase activity"/>
    <property type="evidence" value="ECO:0007669"/>
    <property type="project" value="UniProtKB-UniRule"/>
</dbReference>
<evidence type="ECO:0000256" key="3">
    <source>
        <dbReference type="RuleBase" id="RU368077"/>
    </source>
</evidence>
<keyword evidence="2 3" id="KW-0378">Hydrolase</keyword>
<comment type="function">
    <text evidence="3">Catalyzes the hydrolytic dehalogenation of small (S)-2-haloalkanoic acids to yield the corresponding (R)-2-hydroxyalkanoic acids.</text>
</comment>
<gene>
    <name evidence="4" type="ORF">I8J34_22695</name>
</gene>
<dbReference type="InterPro" id="IPR023198">
    <property type="entry name" value="PGP-like_dom2"/>
</dbReference>
<dbReference type="Pfam" id="PF00702">
    <property type="entry name" value="Hydrolase"/>
    <property type="match status" value="1"/>
</dbReference>
<comment type="catalytic activity">
    <reaction evidence="3">
        <text>an (S)-2-haloacid + H2O = a (2R)-2-hydroxycarboxylate + a halide anion + H(+)</text>
        <dbReference type="Rhea" id="RHEA:11192"/>
        <dbReference type="ChEBI" id="CHEBI:15377"/>
        <dbReference type="ChEBI" id="CHEBI:15378"/>
        <dbReference type="ChEBI" id="CHEBI:16042"/>
        <dbReference type="ChEBI" id="CHEBI:58314"/>
        <dbReference type="ChEBI" id="CHEBI:137405"/>
        <dbReference type="EC" id="3.8.1.2"/>
    </reaction>
</comment>
<dbReference type="InterPro" id="IPR006439">
    <property type="entry name" value="HAD-SF_hydro_IA"/>
</dbReference>
<dbReference type="PANTHER" id="PTHR43316:SF3">
    <property type="entry name" value="HALOACID DEHALOGENASE, TYPE II (AFU_ORTHOLOGUE AFUA_2G07750)-RELATED"/>
    <property type="match status" value="1"/>
</dbReference>